<reference evidence="4 5" key="2">
    <citation type="submission" date="2024-07" db="EMBL/GenBank/DDBJ databases">
        <authorList>
            <person name="Akdeniz Z."/>
        </authorList>
    </citation>
    <scope>NUCLEOTIDE SEQUENCE [LARGE SCALE GENOMIC DNA]</scope>
</reference>
<keyword evidence="5" id="KW-1185">Reference proteome</keyword>
<name>A0AA86TWU8_9EUKA</name>
<proteinExistence type="predicted"/>
<dbReference type="EMBL" id="CATOUU010000512">
    <property type="protein sequence ID" value="CAI9932230.1"/>
    <property type="molecule type" value="Genomic_DNA"/>
</dbReference>
<evidence type="ECO:0000313" key="5">
    <source>
        <dbReference type="Proteomes" id="UP001642409"/>
    </source>
</evidence>
<feature type="chain" id="PRO_5041684259" evidence="2">
    <location>
        <begin position="19"/>
        <end position="548"/>
    </location>
</feature>
<protein>
    <submittedName>
        <fullName evidence="3">Uncharacterized protein</fullName>
    </submittedName>
</protein>
<gene>
    <name evidence="3" type="ORF">HINF_LOCUS19875</name>
    <name evidence="4" type="ORF">HINF_LOCUS57036</name>
</gene>
<dbReference type="EMBL" id="CAXDID020000312">
    <property type="protein sequence ID" value="CAL6075088.1"/>
    <property type="molecule type" value="Genomic_DNA"/>
</dbReference>
<organism evidence="3">
    <name type="scientific">Hexamita inflata</name>
    <dbReference type="NCBI Taxonomy" id="28002"/>
    <lineage>
        <taxon>Eukaryota</taxon>
        <taxon>Metamonada</taxon>
        <taxon>Diplomonadida</taxon>
        <taxon>Hexamitidae</taxon>
        <taxon>Hexamitinae</taxon>
        <taxon>Hexamita</taxon>
    </lineage>
</organism>
<comment type="caution">
    <text evidence="3">The sequence shown here is derived from an EMBL/GenBank/DDBJ whole genome shotgun (WGS) entry which is preliminary data.</text>
</comment>
<accession>A0AA86TWU8</accession>
<reference evidence="3" key="1">
    <citation type="submission" date="2023-06" db="EMBL/GenBank/DDBJ databases">
        <authorList>
            <person name="Kurt Z."/>
        </authorList>
    </citation>
    <scope>NUCLEOTIDE SEQUENCE</scope>
</reference>
<evidence type="ECO:0000256" key="2">
    <source>
        <dbReference type="SAM" id="SignalP"/>
    </source>
</evidence>
<feature type="signal peptide" evidence="2">
    <location>
        <begin position="1"/>
        <end position="18"/>
    </location>
</feature>
<keyword evidence="1" id="KW-1133">Transmembrane helix</keyword>
<evidence type="ECO:0000313" key="3">
    <source>
        <dbReference type="EMBL" id="CAI9932230.1"/>
    </source>
</evidence>
<dbReference type="AlphaFoldDB" id="A0AA86TWU8"/>
<keyword evidence="1" id="KW-0812">Transmembrane</keyword>
<evidence type="ECO:0000313" key="4">
    <source>
        <dbReference type="EMBL" id="CAL6075088.1"/>
    </source>
</evidence>
<evidence type="ECO:0000256" key="1">
    <source>
        <dbReference type="SAM" id="Phobius"/>
    </source>
</evidence>
<keyword evidence="2" id="KW-0732">Signal</keyword>
<sequence>MMRLQLITALLCFQSNTTIILDVQTRELVFKAWPRTDNSRDINVCKQLSGDMFKLSVRTGTYDYILNQLQTFEVTQYIELKIQCSDVVDKCATAFKATSAINSLEFQEAKQLIQEAASNLRRLDFNRKACVLNTAILYGQNVTLATGVKSNGFKVTGTPKYCKYPTDSMATIMANNPADKKAVFSLFAYPNFIMTTSLYSVSPSFLVQYGAYACITMSTPELVTWCNNMILTFAQSSFGYVNMEYSIPSLIPNRDGTMTRIANYSMVLQSNQVKDGLQTNLDCYSNQELIIFQNTLQLRNSLNNTMVHCSQPMGTFISISYDKIITRISFQQNKDFRTGQVYILDFITQSQVLNNTQEWLTCNISTNESFCNEVLNKRNTISKYILNAQQLLYSNNEIVKIIPLSPIMKTSCYSDAYAEIMETQACITLTNICQNDVATTKQFSYSFGNKGSYSQNVLNISSQQQFPNLDNKYCVNYDFNDTIITLLTDIYSDTVVTGVLTIGEYSIPISSVVDASQIEDVNNIEWLVIGMVIFTIILVGFSIQKPWI</sequence>
<dbReference type="Proteomes" id="UP001642409">
    <property type="component" value="Unassembled WGS sequence"/>
</dbReference>
<keyword evidence="1" id="KW-0472">Membrane</keyword>
<feature type="transmembrane region" description="Helical" evidence="1">
    <location>
        <begin position="526"/>
        <end position="543"/>
    </location>
</feature>